<organism evidence="1 2">
    <name type="scientific">Clitoria ternatea</name>
    <name type="common">Butterfly pea</name>
    <dbReference type="NCBI Taxonomy" id="43366"/>
    <lineage>
        <taxon>Eukaryota</taxon>
        <taxon>Viridiplantae</taxon>
        <taxon>Streptophyta</taxon>
        <taxon>Embryophyta</taxon>
        <taxon>Tracheophyta</taxon>
        <taxon>Spermatophyta</taxon>
        <taxon>Magnoliopsida</taxon>
        <taxon>eudicotyledons</taxon>
        <taxon>Gunneridae</taxon>
        <taxon>Pentapetalae</taxon>
        <taxon>rosids</taxon>
        <taxon>fabids</taxon>
        <taxon>Fabales</taxon>
        <taxon>Fabaceae</taxon>
        <taxon>Papilionoideae</taxon>
        <taxon>50 kb inversion clade</taxon>
        <taxon>NPAAA clade</taxon>
        <taxon>indigoferoid/millettioid clade</taxon>
        <taxon>Phaseoleae</taxon>
        <taxon>Clitoria</taxon>
    </lineage>
</organism>
<reference evidence="1 2" key="1">
    <citation type="submission" date="2024-01" db="EMBL/GenBank/DDBJ databases">
        <title>The genomes of 5 underutilized Papilionoideae crops provide insights into root nodulation and disease resistance.</title>
        <authorList>
            <person name="Yuan L."/>
        </authorList>
    </citation>
    <scope>NUCLEOTIDE SEQUENCE [LARGE SCALE GENOMIC DNA]</scope>
    <source>
        <strain evidence="1">LY-2023</strain>
        <tissue evidence="1">Leaf</tissue>
    </source>
</reference>
<dbReference type="AlphaFoldDB" id="A0AAN9I4M0"/>
<accession>A0AAN9I4M0</accession>
<comment type="caution">
    <text evidence="1">The sequence shown here is derived from an EMBL/GenBank/DDBJ whole genome shotgun (WGS) entry which is preliminary data.</text>
</comment>
<dbReference type="EMBL" id="JAYKXN010000008">
    <property type="protein sequence ID" value="KAK7265807.1"/>
    <property type="molecule type" value="Genomic_DNA"/>
</dbReference>
<evidence type="ECO:0000313" key="2">
    <source>
        <dbReference type="Proteomes" id="UP001359559"/>
    </source>
</evidence>
<gene>
    <name evidence="1" type="ORF">RJT34_33430</name>
</gene>
<protein>
    <submittedName>
        <fullName evidence="1">Uncharacterized protein</fullName>
    </submittedName>
</protein>
<evidence type="ECO:0000313" key="1">
    <source>
        <dbReference type="EMBL" id="KAK7265807.1"/>
    </source>
</evidence>
<proteinExistence type="predicted"/>
<keyword evidence="2" id="KW-1185">Reference proteome</keyword>
<name>A0AAN9I4M0_CLITE</name>
<sequence>MTLPLMMAGLQDSQPLSWLLNSDNNQLMLPGEPKFLPFSDNTNRDAECSNDISIPGYSSYIGSSKLEVGNSPQVNTLGQGGGTLNELNGTPYLNVQRCDQFSYPPPPDIEEVKHHPTMNNKSNTNVDYQVNSNFDLPRSLFENGHQFWNSASGSCGIAMYNENGYHRIRLPFHYEANDDH</sequence>
<dbReference type="Proteomes" id="UP001359559">
    <property type="component" value="Unassembled WGS sequence"/>
</dbReference>